<feature type="region of interest" description="Disordered" evidence="1">
    <location>
        <begin position="37"/>
        <end position="56"/>
    </location>
</feature>
<proteinExistence type="predicted"/>
<dbReference type="AlphaFoldDB" id="A0AAD1WF89"/>
<reference evidence="2" key="1">
    <citation type="submission" date="2022-03" db="EMBL/GenBank/DDBJ databases">
        <authorList>
            <person name="Alioto T."/>
            <person name="Alioto T."/>
            <person name="Gomez Garrido J."/>
        </authorList>
    </citation>
    <scope>NUCLEOTIDE SEQUENCE</scope>
</reference>
<evidence type="ECO:0000313" key="3">
    <source>
        <dbReference type="Proteomes" id="UP001295444"/>
    </source>
</evidence>
<dbReference type="EMBL" id="OW240917">
    <property type="protein sequence ID" value="CAH2301898.1"/>
    <property type="molecule type" value="Genomic_DNA"/>
</dbReference>
<keyword evidence="3" id="KW-1185">Reference proteome</keyword>
<dbReference type="Proteomes" id="UP001295444">
    <property type="component" value="Chromosome 06"/>
</dbReference>
<organism evidence="2 3">
    <name type="scientific">Pelobates cultripes</name>
    <name type="common">Western spadefoot toad</name>
    <dbReference type="NCBI Taxonomy" id="61616"/>
    <lineage>
        <taxon>Eukaryota</taxon>
        <taxon>Metazoa</taxon>
        <taxon>Chordata</taxon>
        <taxon>Craniata</taxon>
        <taxon>Vertebrata</taxon>
        <taxon>Euteleostomi</taxon>
        <taxon>Amphibia</taxon>
        <taxon>Batrachia</taxon>
        <taxon>Anura</taxon>
        <taxon>Pelobatoidea</taxon>
        <taxon>Pelobatidae</taxon>
        <taxon>Pelobates</taxon>
    </lineage>
</organism>
<protein>
    <submittedName>
        <fullName evidence="2">Uncharacterized protein</fullName>
    </submittedName>
</protein>
<feature type="non-terminal residue" evidence="2">
    <location>
        <position position="107"/>
    </location>
</feature>
<name>A0AAD1WF89_PELCU</name>
<accession>A0AAD1WF89</accession>
<evidence type="ECO:0000313" key="2">
    <source>
        <dbReference type="EMBL" id="CAH2301898.1"/>
    </source>
</evidence>
<evidence type="ECO:0000256" key="1">
    <source>
        <dbReference type="SAM" id="MobiDB-lite"/>
    </source>
</evidence>
<sequence length="107" mass="12193">METDYTTFKRQTLKELLEVRGKSASNKSKAVLIAELMEGDRAHSSTPPPAREETPYQRELRTRLEFLPQPLPLDILTVLMADVQEYMMAQHHQGTPSRAESITTSFC</sequence>
<gene>
    <name evidence="2" type="ORF">PECUL_23A055855</name>
</gene>